<dbReference type="KEGG" id="ovi:T265_09177"/>
<sequence>MDKRNSEPPQTTKTVIKIRSFSVSIHQLFSLLSEFTHNTEKTEPLPKQIIGLRADETIQKLPSKFQASLKLPDRKVLTGGSVDHHNQNSYRAIFRWVGHTNHIAQA</sequence>
<evidence type="ECO:0000313" key="2">
    <source>
        <dbReference type="Proteomes" id="UP000054324"/>
    </source>
</evidence>
<reference evidence="1 2" key="1">
    <citation type="submission" date="2013-11" db="EMBL/GenBank/DDBJ databases">
        <title>Opisthorchis viverrini - life in the bile duct.</title>
        <authorList>
            <person name="Young N.D."/>
            <person name="Nagarajan N."/>
            <person name="Lin S.J."/>
            <person name="Korhonen P.K."/>
            <person name="Jex A.R."/>
            <person name="Hall R.S."/>
            <person name="Safavi-Hemami H."/>
            <person name="Kaewkong W."/>
            <person name="Bertrand D."/>
            <person name="Gao S."/>
            <person name="Seet Q."/>
            <person name="Wongkham S."/>
            <person name="Teh B.T."/>
            <person name="Wongkham C."/>
            <person name="Intapan P.M."/>
            <person name="Maleewong W."/>
            <person name="Yang X."/>
            <person name="Hu M."/>
            <person name="Wang Z."/>
            <person name="Hofmann A."/>
            <person name="Sternberg P.W."/>
            <person name="Tan P."/>
            <person name="Wang J."/>
            <person name="Gasser R.B."/>
        </authorList>
    </citation>
    <scope>NUCLEOTIDE SEQUENCE [LARGE SCALE GENOMIC DNA]</scope>
</reference>
<evidence type="ECO:0000313" key="1">
    <source>
        <dbReference type="EMBL" id="KER22808.1"/>
    </source>
</evidence>
<gene>
    <name evidence="1" type="ORF">T265_09177</name>
</gene>
<protein>
    <submittedName>
        <fullName evidence="1">Uncharacterized protein</fullName>
    </submittedName>
</protein>
<dbReference type="AlphaFoldDB" id="A0A074Z6U4"/>
<dbReference type="Proteomes" id="UP000054324">
    <property type="component" value="Unassembled WGS sequence"/>
</dbReference>
<dbReference type="GeneID" id="20323356"/>
<name>A0A074Z6U4_OPIVI</name>
<organism evidence="1 2">
    <name type="scientific">Opisthorchis viverrini</name>
    <name type="common">Southeast Asian liver fluke</name>
    <dbReference type="NCBI Taxonomy" id="6198"/>
    <lineage>
        <taxon>Eukaryota</taxon>
        <taxon>Metazoa</taxon>
        <taxon>Spiralia</taxon>
        <taxon>Lophotrochozoa</taxon>
        <taxon>Platyhelminthes</taxon>
        <taxon>Trematoda</taxon>
        <taxon>Digenea</taxon>
        <taxon>Opisthorchiida</taxon>
        <taxon>Opisthorchiata</taxon>
        <taxon>Opisthorchiidae</taxon>
        <taxon>Opisthorchis</taxon>
    </lineage>
</organism>
<dbReference type="RefSeq" id="XP_009173452.1">
    <property type="nucleotide sequence ID" value="XM_009175188.1"/>
</dbReference>
<dbReference type="EMBL" id="KL596879">
    <property type="protein sequence ID" value="KER22808.1"/>
    <property type="molecule type" value="Genomic_DNA"/>
</dbReference>
<accession>A0A074Z6U4</accession>
<keyword evidence="2" id="KW-1185">Reference proteome</keyword>
<proteinExistence type="predicted"/>
<dbReference type="CTD" id="20323356"/>